<evidence type="ECO:0000313" key="1">
    <source>
        <dbReference type="EMBL" id="PPK87629.1"/>
    </source>
</evidence>
<dbReference type="EMBL" id="PTJC01000005">
    <property type="protein sequence ID" value="PPK87629.1"/>
    <property type="molecule type" value="Genomic_DNA"/>
</dbReference>
<dbReference type="OrthoDB" id="1491784at2"/>
<keyword evidence="2" id="KW-1185">Reference proteome</keyword>
<organism evidence="1 2">
    <name type="scientific">Neolewinella xylanilytica</name>
    <dbReference type="NCBI Taxonomy" id="1514080"/>
    <lineage>
        <taxon>Bacteria</taxon>
        <taxon>Pseudomonadati</taxon>
        <taxon>Bacteroidota</taxon>
        <taxon>Saprospiria</taxon>
        <taxon>Saprospirales</taxon>
        <taxon>Lewinellaceae</taxon>
        <taxon>Neolewinella</taxon>
    </lineage>
</organism>
<dbReference type="PROSITE" id="PS51257">
    <property type="entry name" value="PROKAR_LIPOPROTEIN"/>
    <property type="match status" value="1"/>
</dbReference>
<accession>A0A2S6I827</accession>
<gene>
    <name evidence="1" type="ORF">CLV84_0576</name>
</gene>
<dbReference type="Proteomes" id="UP000237662">
    <property type="component" value="Unassembled WGS sequence"/>
</dbReference>
<proteinExistence type="predicted"/>
<sequence length="283" mass="31092">MRRTWFPLLLLLFLTSCPPDLEREPSYLFIEGFELETTAGEGAATSAITEVWAFADEAFIGVFPLPGRVPVFRTGEVVIRLEAGVHQDGRSITPDSYPFYTPVEQTLTLIGGETIDLGRPVIRYRDRTTFGFVEGFEPGFERVFTDPLTPGGVIAVQSDEVRSGGAAGAIVLSDANRLSEVATGLTFRDLNLVPITVWLEVDFLADAPTIFGVIGQRDLSIVRVFDPGFLPRDNWTKIYFNLSPVVGSADLPELRIALSSLLPNELGAGTVYLDNLKLLYFTP</sequence>
<dbReference type="RefSeq" id="WP_104418226.1">
    <property type="nucleotide sequence ID" value="NZ_PTJC01000005.1"/>
</dbReference>
<evidence type="ECO:0000313" key="2">
    <source>
        <dbReference type="Proteomes" id="UP000237662"/>
    </source>
</evidence>
<reference evidence="1 2" key="1">
    <citation type="submission" date="2018-02" db="EMBL/GenBank/DDBJ databases">
        <title>Genomic Encyclopedia of Archaeal and Bacterial Type Strains, Phase II (KMG-II): from individual species to whole genera.</title>
        <authorList>
            <person name="Goeker M."/>
        </authorList>
    </citation>
    <scope>NUCLEOTIDE SEQUENCE [LARGE SCALE GENOMIC DNA]</scope>
    <source>
        <strain evidence="1 2">DSM 29526</strain>
    </source>
</reference>
<name>A0A2S6I827_9BACT</name>
<dbReference type="AlphaFoldDB" id="A0A2S6I827"/>
<protein>
    <submittedName>
        <fullName evidence="1">Uncharacterized protein</fullName>
    </submittedName>
</protein>
<comment type="caution">
    <text evidence="1">The sequence shown here is derived from an EMBL/GenBank/DDBJ whole genome shotgun (WGS) entry which is preliminary data.</text>
</comment>